<dbReference type="OrthoDB" id="5501430at2"/>
<proteinExistence type="predicted"/>
<dbReference type="GO" id="GO:0005737">
    <property type="term" value="C:cytoplasm"/>
    <property type="evidence" value="ECO:0007669"/>
    <property type="project" value="TreeGrafter"/>
</dbReference>
<dbReference type="KEGG" id="nak:EH165_07560"/>
<gene>
    <name evidence="3" type="ORF">EH165_07560</name>
</gene>
<dbReference type="EMBL" id="CP034170">
    <property type="protein sequence ID" value="AZI59479.1"/>
    <property type="molecule type" value="Genomic_DNA"/>
</dbReference>
<dbReference type="Gene3D" id="1.10.340.30">
    <property type="entry name" value="Hypothetical protein, domain 2"/>
    <property type="match status" value="1"/>
</dbReference>
<organism evidence="3 4">
    <name type="scientific">Nakamurella antarctica</name>
    <dbReference type="NCBI Taxonomy" id="1902245"/>
    <lineage>
        <taxon>Bacteria</taxon>
        <taxon>Bacillati</taxon>
        <taxon>Actinomycetota</taxon>
        <taxon>Actinomycetes</taxon>
        <taxon>Nakamurellales</taxon>
        <taxon>Nakamurellaceae</taxon>
        <taxon>Nakamurella</taxon>
    </lineage>
</organism>
<dbReference type="SUPFAM" id="SSF48150">
    <property type="entry name" value="DNA-glycosylase"/>
    <property type="match status" value="1"/>
</dbReference>
<evidence type="ECO:0000313" key="3">
    <source>
        <dbReference type="EMBL" id="AZI59479.1"/>
    </source>
</evidence>
<accession>A0A3G8ZQG4</accession>
<sequence>MVTCWRPAYPVNIRLVLSPLRRGGSDPVHQNAPDGAIWRTSRLSSGPVSARIWQRGLHEIHVRAWGPGAAEFIESVPKLLGATDDVATFQPGHPLVADSVRRSPGLRLSHTGAVLESLVPAILEQKVDGGSARRSWAYLVRAYGEPAPGPTPFPLWVVPTVRQWQLVPSWVWHTAGVDPRRAATIMAALKMIETVQAVGAAGGQAALMRIPGVGVWTAAEVAQRVWGDADALSVGDFHLAAFVGWSLVGRKIDDEQMVALLRPWAGQRHRVVRLLQNHPAAVKPKFAPRMTVQDHRAH</sequence>
<keyword evidence="1" id="KW-0227">DNA damage</keyword>
<protein>
    <submittedName>
        <fullName evidence="3">DNA-3-methyladenine glycosylase 2 family protein</fullName>
    </submittedName>
</protein>
<reference evidence="3 4" key="2">
    <citation type="submission" date="2018-12" db="EMBL/GenBank/DDBJ databases">
        <title>Nakamurella antarcticus sp. nov., isolated from Antarctica South Shetland Islands soil.</title>
        <authorList>
            <person name="Peng F."/>
        </authorList>
    </citation>
    <scope>NUCLEOTIDE SEQUENCE [LARGE SCALE GENOMIC DNA]</scope>
    <source>
        <strain evidence="3 4">S14-144</strain>
    </source>
</reference>
<dbReference type="PANTHER" id="PTHR43003:SF6">
    <property type="entry name" value="DNA GLYCOSYLASE"/>
    <property type="match status" value="1"/>
</dbReference>
<dbReference type="AlphaFoldDB" id="A0A3G8ZQG4"/>
<name>A0A3G8ZQG4_9ACTN</name>
<dbReference type="InterPro" id="IPR011257">
    <property type="entry name" value="DNA_glycosylase"/>
</dbReference>
<dbReference type="Proteomes" id="UP000268084">
    <property type="component" value="Chromosome"/>
</dbReference>
<keyword evidence="2" id="KW-0234">DNA repair</keyword>
<dbReference type="GO" id="GO:0006285">
    <property type="term" value="P:base-excision repair, AP site formation"/>
    <property type="evidence" value="ECO:0007669"/>
    <property type="project" value="TreeGrafter"/>
</dbReference>
<dbReference type="GO" id="GO:0032993">
    <property type="term" value="C:protein-DNA complex"/>
    <property type="evidence" value="ECO:0007669"/>
    <property type="project" value="TreeGrafter"/>
</dbReference>
<dbReference type="InterPro" id="IPR051912">
    <property type="entry name" value="Alkylbase_DNA_Glycosylase/TA"/>
</dbReference>
<dbReference type="GO" id="GO:0043916">
    <property type="term" value="F:DNA-7-methylguanine glycosylase activity"/>
    <property type="evidence" value="ECO:0007669"/>
    <property type="project" value="TreeGrafter"/>
</dbReference>
<evidence type="ECO:0000256" key="2">
    <source>
        <dbReference type="ARBA" id="ARBA00023204"/>
    </source>
</evidence>
<evidence type="ECO:0000256" key="1">
    <source>
        <dbReference type="ARBA" id="ARBA00022763"/>
    </source>
</evidence>
<evidence type="ECO:0000313" key="4">
    <source>
        <dbReference type="Proteomes" id="UP000268084"/>
    </source>
</evidence>
<reference evidence="3 4" key="1">
    <citation type="submission" date="2018-11" db="EMBL/GenBank/DDBJ databases">
        <authorList>
            <person name="Da X."/>
        </authorList>
    </citation>
    <scope>NUCLEOTIDE SEQUENCE [LARGE SCALE GENOMIC DNA]</scope>
    <source>
        <strain evidence="3 4">S14-144</strain>
    </source>
</reference>
<dbReference type="GO" id="GO:0006307">
    <property type="term" value="P:DNA alkylation repair"/>
    <property type="evidence" value="ECO:0007669"/>
    <property type="project" value="TreeGrafter"/>
</dbReference>
<dbReference type="GO" id="GO:0032131">
    <property type="term" value="F:alkylated DNA binding"/>
    <property type="evidence" value="ECO:0007669"/>
    <property type="project" value="TreeGrafter"/>
</dbReference>
<dbReference type="PANTHER" id="PTHR43003">
    <property type="entry name" value="DNA-3-METHYLADENINE GLYCOSYLASE"/>
    <property type="match status" value="1"/>
</dbReference>
<keyword evidence="4" id="KW-1185">Reference proteome</keyword>
<dbReference type="GO" id="GO:0008725">
    <property type="term" value="F:DNA-3-methyladenine glycosylase activity"/>
    <property type="evidence" value="ECO:0007669"/>
    <property type="project" value="TreeGrafter"/>
</dbReference>